<evidence type="ECO:0000313" key="2">
    <source>
        <dbReference type="EMBL" id="KRM91162.1"/>
    </source>
</evidence>
<evidence type="ECO:0000259" key="1">
    <source>
        <dbReference type="Pfam" id="PF01408"/>
    </source>
</evidence>
<dbReference type="PANTHER" id="PTHR43054">
    <property type="match status" value="1"/>
</dbReference>
<organism evidence="2 3">
    <name type="scientific">Fructilactobacillus florum DSM 22689 = JCM 16035</name>
    <dbReference type="NCBI Taxonomy" id="1423745"/>
    <lineage>
        <taxon>Bacteria</taxon>
        <taxon>Bacillati</taxon>
        <taxon>Bacillota</taxon>
        <taxon>Bacilli</taxon>
        <taxon>Lactobacillales</taxon>
        <taxon>Lactobacillaceae</taxon>
        <taxon>Fructilactobacillus</taxon>
    </lineage>
</organism>
<dbReference type="InterPro" id="IPR000683">
    <property type="entry name" value="Gfo/Idh/MocA-like_OxRdtase_N"/>
</dbReference>
<reference evidence="2 3" key="1">
    <citation type="journal article" date="2015" name="Genome Announc.">
        <title>Expanding the biotechnology potential of lactobacilli through comparative genomics of 213 strains and associated genera.</title>
        <authorList>
            <person name="Sun Z."/>
            <person name="Harris H.M."/>
            <person name="McCann A."/>
            <person name="Guo C."/>
            <person name="Argimon S."/>
            <person name="Zhang W."/>
            <person name="Yang X."/>
            <person name="Jeffery I.B."/>
            <person name="Cooney J.C."/>
            <person name="Kagawa T.F."/>
            <person name="Liu W."/>
            <person name="Song Y."/>
            <person name="Salvetti E."/>
            <person name="Wrobel A."/>
            <person name="Rasinkangas P."/>
            <person name="Parkhill J."/>
            <person name="Rea M.C."/>
            <person name="O'Sullivan O."/>
            <person name="Ritari J."/>
            <person name="Douillard F.P."/>
            <person name="Paul Ross R."/>
            <person name="Yang R."/>
            <person name="Briner A.E."/>
            <person name="Felis G.E."/>
            <person name="de Vos W.M."/>
            <person name="Barrangou R."/>
            <person name="Klaenhammer T.R."/>
            <person name="Caufield P.W."/>
            <person name="Cui Y."/>
            <person name="Zhang H."/>
            <person name="O'Toole P.W."/>
        </authorList>
    </citation>
    <scope>NUCLEOTIDE SEQUENCE [LARGE SCALE GENOMIC DNA]</scope>
    <source>
        <strain evidence="2 3">DSM 22689</strain>
    </source>
</reference>
<accession>A0A0R2CIP9</accession>
<dbReference type="Gene3D" id="3.40.50.720">
    <property type="entry name" value="NAD(P)-binding Rossmann-like Domain"/>
    <property type="match status" value="1"/>
</dbReference>
<dbReference type="PANTHER" id="PTHR43054:SF1">
    <property type="entry name" value="SCYLLO-INOSITOL 2-DEHYDROGENASE (NADP(+)) IOLU"/>
    <property type="match status" value="1"/>
</dbReference>
<proteinExistence type="predicted"/>
<dbReference type="GO" id="GO:0000166">
    <property type="term" value="F:nucleotide binding"/>
    <property type="evidence" value="ECO:0007669"/>
    <property type="project" value="InterPro"/>
</dbReference>
<sequence>MINLGTIGTNWITERMLEAATTIGAYRLQAVYSRHSATAAQFAHDHAGQRSYTNLTDFFNDEQVDTVYIASPNSLHFQQILQALRHHKNVIVEKPAVLSPYQLQMILDEQARQPDLQVLEAARNVHMPAFKAVEQQLATWDHVEGAEFNFSQYSSRYGQVLAGELPNVFNRKFGGGVLTDLGVYPIYDAVALFGVPQQQFYYPTWIKTGVDGKGTARLEYDGFTVILNFSKISFSNQASEIYGGRQLITIDNAGEFTQADYFTGKEQQQLSPAYRDNPMIPEMTDFAALLEQPNTRIAKERGNRERQLMKQVNQVLDRLAASAGISYPQ</sequence>
<gene>
    <name evidence="2" type="ORF">FC87_GL001088</name>
</gene>
<dbReference type="AlphaFoldDB" id="A0A0R2CIP9"/>
<comment type="caution">
    <text evidence="2">The sequence shown here is derived from an EMBL/GenBank/DDBJ whole genome shotgun (WGS) entry which is preliminary data.</text>
</comment>
<dbReference type="EMBL" id="AYZI01000007">
    <property type="protein sequence ID" value="KRM91162.1"/>
    <property type="molecule type" value="Genomic_DNA"/>
</dbReference>
<dbReference type="RefSeq" id="WP_056961750.1">
    <property type="nucleotide sequence ID" value="NZ_AYZI01000007.1"/>
</dbReference>
<dbReference type="Proteomes" id="UP000051586">
    <property type="component" value="Unassembled WGS sequence"/>
</dbReference>
<dbReference type="InterPro" id="IPR036291">
    <property type="entry name" value="NAD(P)-bd_dom_sf"/>
</dbReference>
<dbReference type="Pfam" id="PF01408">
    <property type="entry name" value="GFO_IDH_MocA"/>
    <property type="match status" value="1"/>
</dbReference>
<protein>
    <recommendedName>
        <fullName evidence="1">Gfo/Idh/MocA-like oxidoreductase N-terminal domain-containing protein</fullName>
    </recommendedName>
</protein>
<dbReference type="SUPFAM" id="SSF51735">
    <property type="entry name" value="NAD(P)-binding Rossmann-fold domains"/>
    <property type="match status" value="1"/>
</dbReference>
<evidence type="ECO:0000313" key="3">
    <source>
        <dbReference type="Proteomes" id="UP000051586"/>
    </source>
</evidence>
<dbReference type="STRING" id="1423745.GCA_001311215_01914"/>
<name>A0A0R2CIP9_9LACO</name>
<dbReference type="SUPFAM" id="SSF55347">
    <property type="entry name" value="Glyceraldehyde-3-phosphate dehydrogenase-like, C-terminal domain"/>
    <property type="match status" value="1"/>
</dbReference>
<dbReference type="Gene3D" id="3.30.360.10">
    <property type="entry name" value="Dihydrodipicolinate Reductase, domain 2"/>
    <property type="match status" value="1"/>
</dbReference>
<dbReference type="PATRIC" id="fig|1423745.4.peg.1153"/>
<feature type="domain" description="Gfo/Idh/MocA-like oxidoreductase N-terminal" evidence="1">
    <location>
        <begin position="2"/>
        <end position="113"/>
    </location>
</feature>